<dbReference type="AlphaFoldDB" id="A0A6B2L7P4"/>
<evidence type="ECO:0000256" key="11">
    <source>
        <dbReference type="PROSITE-ProRule" id="PRU00176"/>
    </source>
</evidence>
<evidence type="ECO:0000256" key="2">
    <source>
        <dbReference type="ARBA" id="ARBA00007781"/>
    </source>
</evidence>
<dbReference type="InterPro" id="IPR036855">
    <property type="entry name" value="Znf_CCCH_sf"/>
</dbReference>
<evidence type="ECO:0000256" key="4">
    <source>
        <dbReference type="ARBA" id="ARBA00022723"/>
    </source>
</evidence>
<name>A0A6B2L7P4_9EUKA</name>
<evidence type="ECO:0000256" key="12">
    <source>
        <dbReference type="PROSITE-ProRule" id="PRU00723"/>
    </source>
</evidence>
<dbReference type="GO" id="GO:0017070">
    <property type="term" value="F:U6 snRNA binding"/>
    <property type="evidence" value="ECO:0007669"/>
    <property type="project" value="TreeGrafter"/>
</dbReference>
<keyword evidence="8 11" id="KW-0694">RNA-binding</keyword>
<evidence type="ECO:0000256" key="1">
    <source>
        <dbReference type="ARBA" id="ARBA00004123"/>
    </source>
</evidence>
<dbReference type="SMART" id="SM00356">
    <property type="entry name" value="ZnF_C3H1"/>
    <property type="match status" value="1"/>
</dbReference>
<dbReference type="FunFam" id="3.30.70.330:FF:000476">
    <property type="entry name" value="Zinc finger CCCH domain-containing protein 4"/>
    <property type="match status" value="1"/>
</dbReference>
<dbReference type="GO" id="GO:0071006">
    <property type="term" value="C:U2-type catalytic step 1 spliceosome"/>
    <property type="evidence" value="ECO:0007669"/>
    <property type="project" value="TreeGrafter"/>
</dbReference>
<keyword evidence="9" id="KW-0508">mRNA splicing</keyword>
<comment type="similarity">
    <text evidence="2">Belongs to the SLT11 family.</text>
</comment>
<evidence type="ECO:0000259" key="14">
    <source>
        <dbReference type="PROSITE" id="PS50102"/>
    </source>
</evidence>
<dbReference type="Gene3D" id="3.30.1370.210">
    <property type="match status" value="1"/>
</dbReference>
<dbReference type="SUPFAM" id="SSF90229">
    <property type="entry name" value="CCCH zinc finger"/>
    <property type="match status" value="1"/>
</dbReference>
<evidence type="ECO:0000256" key="7">
    <source>
        <dbReference type="ARBA" id="ARBA00022833"/>
    </source>
</evidence>
<evidence type="ECO:0000256" key="9">
    <source>
        <dbReference type="ARBA" id="ARBA00023187"/>
    </source>
</evidence>
<dbReference type="GO" id="GO:0008380">
    <property type="term" value="P:RNA splicing"/>
    <property type="evidence" value="ECO:0007669"/>
    <property type="project" value="UniProtKB-KW"/>
</dbReference>
<dbReference type="EMBL" id="GIBP01004040">
    <property type="protein sequence ID" value="NDV33009.1"/>
    <property type="molecule type" value="Transcribed_RNA"/>
</dbReference>
<evidence type="ECO:0000256" key="3">
    <source>
        <dbReference type="ARBA" id="ARBA00022664"/>
    </source>
</evidence>
<dbReference type="PROSITE" id="PS50102">
    <property type="entry name" value="RRM"/>
    <property type="match status" value="1"/>
</dbReference>
<evidence type="ECO:0000313" key="16">
    <source>
        <dbReference type="EMBL" id="NDV33009.1"/>
    </source>
</evidence>
<dbReference type="InterPro" id="IPR035979">
    <property type="entry name" value="RBD_domain_sf"/>
</dbReference>
<evidence type="ECO:0000256" key="13">
    <source>
        <dbReference type="SAM" id="MobiDB-lite"/>
    </source>
</evidence>
<feature type="zinc finger region" description="C3H1-type" evidence="12">
    <location>
        <begin position="128"/>
        <end position="155"/>
    </location>
</feature>
<dbReference type="GO" id="GO:0008270">
    <property type="term" value="F:zinc ion binding"/>
    <property type="evidence" value="ECO:0007669"/>
    <property type="project" value="UniProtKB-KW"/>
</dbReference>
<evidence type="ECO:0008006" key="17">
    <source>
        <dbReference type="Google" id="ProtNLM"/>
    </source>
</evidence>
<keyword evidence="4 12" id="KW-0479">Metal-binding</keyword>
<comment type="subcellular location">
    <subcellularLocation>
        <location evidence="1">Nucleus</location>
    </subcellularLocation>
</comment>
<dbReference type="InterPro" id="IPR000504">
    <property type="entry name" value="RRM_dom"/>
</dbReference>
<dbReference type="InterPro" id="IPR000571">
    <property type="entry name" value="Znf_CCCH"/>
</dbReference>
<keyword evidence="10" id="KW-0539">Nucleus</keyword>
<dbReference type="SUPFAM" id="SSF54928">
    <property type="entry name" value="RNA-binding domain, RBD"/>
    <property type="match status" value="1"/>
</dbReference>
<accession>A0A6B2L7P4</accession>
<feature type="compositionally biased region" description="Low complexity" evidence="13">
    <location>
        <begin position="279"/>
        <end position="290"/>
    </location>
</feature>
<dbReference type="InterPro" id="IPR012677">
    <property type="entry name" value="Nucleotide-bd_a/b_plait_sf"/>
</dbReference>
<sequence>MGDNPYVRMTKAEYDKECKVCTRPFTVFRWRAGTKGRFKKTEICQTCAKLKNVCQTCLLDLAFNLPVQVRDSALPDGTLAEIPLSDANREYFSRIADKQVSQGMLPYGRAQYSPLVQRLARNQPYYERNRAHICSFFVKGSCNRGAACPFRHEKPEEQGDLANQNIKDRYYGVNDPVAKKLLKRVQNKDVLAPDDTDIKTIYVGNCDKRITEQDLKDHFYYFGEIKSIKLVPAQHCAFVEFTTRDACEAAVQKLFNRLIVNGVFLKIAWAKPQQLINEQLSSSPPSQSGGNFYPSMDPERMGSIPQGEVAPLPGTAPPPTQPKWAAPANTEKDNQPPPQPQPQLQ</sequence>
<dbReference type="Gene3D" id="3.30.70.330">
    <property type="match status" value="1"/>
</dbReference>
<dbReference type="InterPro" id="IPR039171">
    <property type="entry name" value="Cwc2/Slt11"/>
</dbReference>
<evidence type="ECO:0000256" key="8">
    <source>
        <dbReference type="ARBA" id="ARBA00022884"/>
    </source>
</evidence>
<proteinExistence type="inferred from homology"/>
<keyword evidence="5" id="KW-0747">Spliceosome</keyword>
<feature type="compositionally biased region" description="Pro residues" evidence="13">
    <location>
        <begin position="335"/>
        <end position="345"/>
    </location>
</feature>
<dbReference type="PANTHER" id="PTHR14089">
    <property type="entry name" value="PRE-MRNA-SPLICING FACTOR RBM22"/>
    <property type="match status" value="1"/>
</dbReference>
<keyword evidence="7 12" id="KW-0862">Zinc</keyword>
<keyword evidence="3" id="KW-0507">mRNA processing</keyword>
<dbReference type="GO" id="GO:0000974">
    <property type="term" value="C:Prp19 complex"/>
    <property type="evidence" value="ECO:0007669"/>
    <property type="project" value="TreeGrafter"/>
</dbReference>
<feature type="domain" description="C3H1-type" evidence="15">
    <location>
        <begin position="128"/>
        <end position="155"/>
    </location>
</feature>
<dbReference type="CDD" id="cd12224">
    <property type="entry name" value="RRM_RBM22"/>
    <property type="match status" value="1"/>
</dbReference>
<dbReference type="SMART" id="SM00360">
    <property type="entry name" value="RRM"/>
    <property type="match status" value="1"/>
</dbReference>
<evidence type="ECO:0000256" key="6">
    <source>
        <dbReference type="ARBA" id="ARBA00022771"/>
    </source>
</evidence>
<dbReference type="FunFam" id="4.10.1000.10:FF:000006">
    <property type="entry name" value="Putative pre-mrna-splicing factor rbm22"/>
    <property type="match status" value="1"/>
</dbReference>
<dbReference type="Pfam" id="PF21369">
    <property type="entry name" value="STL11_N"/>
    <property type="match status" value="1"/>
</dbReference>
<organism evidence="16">
    <name type="scientific">Arcella intermedia</name>
    <dbReference type="NCBI Taxonomy" id="1963864"/>
    <lineage>
        <taxon>Eukaryota</taxon>
        <taxon>Amoebozoa</taxon>
        <taxon>Tubulinea</taxon>
        <taxon>Elardia</taxon>
        <taxon>Arcellinida</taxon>
        <taxon>Sphaerothecina</taxon>
        <taxon>Arcellidae</taxon>
        <taxon>Arcella</taxon>
    </lineage>
</organism>
<dbReference type="Pfam" id="PF00076">
    <property type="entry name" value="RRM_1"/>
    <property type="match status" value="1"/>
</dbReference>
<dbReference type="InterPro" id="IPR048995">
    <property type="entry name" value="STL11/RBM22-like_N"/>
</dbReference>
<keyword evidence="6 12" id="KW-0863">Zinc-finger</keyword>
<feature type="domain" description="RRM" evidence="14">
    <location>
        <begin position="199"/>
        <end position="272"/>
    </location>
</feature>
<dbReference type="GO" id="GO:0006397">
    <property type="term" value="P:mRNA processing"/>
    <property type="evidence" value="ECO:0007669"/>
    <property type="project" value="UniProtKB-KW"/>
</dbReference>
<reference evidence="16" key="1">
    <citation type="journal article" date="2020" name="J. Eukaryot. Microbiol.">
        <title>De novo Sequencing, Assembly and Annotation of the Transcriptome for the Free-Living Testate Amoeba Arcella intermedia.</title>
        <authorList>
            <person name="Ribeiro G.M."/>
            <person name="Porfirio-Sousa A.L."/>
            <person name="Maurer-Alcala X.X."/>
            <person name="Katz L.A."/>
            <person name="Lahr D.J.G."/>
        </authorList>
    </citation>
    <scope>NUCLEOTIDE SEQUENCE</scope>
</reference>
<protein>
    <recommendedName>
        <fullName evidence="17">Pre-mRNA-splicing factor RBM22</fullName>
    </recommendedName>
</protein>
<evidence type="ECO:0000259" key="15">
    <source>
        <dbReference type="PROSITE" id="PS50103"/>
    </source>
</evidence>
<feature type="region of interest" description="Disordered" evidence="13">
    <location>
        <begin position="279"/>
        <end position="345"/>
    </location>
</feature>
<dbReference type="PROSITE" id="PS50103">
    <property type="entry name" value="ZF_C3H1"/>
    <property type="match status" value="1"/>
</dbReference>
<evidence type="ECO:0000256" key="10">
    <source>
        <dbReference type="ARBA" id="ARBA00023242"/>
    </source>
</evidence>
<dbReference type="PANTHER" id="PTHR14089:SF6">
    <property type="entry name" value="PRE-MRNA-SPLICING FACTOR RBM22"/>
    <property type="match status" value="1"/>
</dbReference>
<dbReference type="GO" id="GO:0036002">
    <property type="term" value="F:pre-mRNA binding"/>
    <property type="evidence" value="ECO:0007669"/>
    <property type="project" value="TreeGrafter"/>
</dbReference>
<evidence type="ECO:0000256" key="5">
    <source>
        <dbReference type="ARBA" id="ARBA00022728"/>
    </source>
</evidence>
<dbReference type="GO" id="GO:0071007">
    <property type="term" value="C:U2-type catalytic step 2 spliceosome"/>
    <property type="evidence" value="ECO:0007669"/>
    <property type="project" value="TreeGrafter"/>
</dbReference>